<dbReference type="AlphaFoldDB" id="A0A2A5LFM7"/>
<dbReference type="GO" id="GO:0004860">
    <property type="term" value="F:protein kinase inhibitor activity"/>
    <property type="evidence" value="ECO:0007669"/>
    <property type="project" value="UniProtKB-KW"/>
</dbReference>
<dbReference type="InterPro" id="IPR015064">
    <property type="entry name" value="Sda"/>
</dbReference>
<keyword evidence="2" id="KW-1185">Reference proteome</keyword>
<sequence length="47" mass="5458">MAMLTDEMLLDSYHMAVELKLEREFITLLLAEIHKRNLDTDSGSILH</sequence>
<gene>
    <name evidence="1" type="ORF">D5F53_02800</name>
</gene>
<protein>
    <submittedName>
        <fullName evidence="1">Sporulation histidine kinase inhibitor Sda</fullName>
    </submittedName>
</protein>
<dbReference type="GeneID" id="72766868"/>
<evidence type="ECO:0000313" key="2">
    <source>
        <dbReference type="Proteomes" id="UP000266552"/>
    </source>
</evidence>
<accession>A0A2A5LFM7</accession>
<proteinExistence type="predicted"/>
<dbReference type="EMBL" id="CP032412">
    <property type="protein sequence ID" value="AYB42270.1"/>
    <property type="molecule type" value="Genomic_DNA"/>
</dbReference>
<name>A0A2A5LFM7_PAELA</name>
<keyword evidence="1" id="KW-0649">Protein kinase inhibitor</keyword>
<dbReference type="Gene3D" id="1.10.287.1100">
    <property type="entry name" value="Sporulation inhibitor A"/>
    <property type="match status" value="1"/>
</dbReference>
<evidence type="ECO:0000313" key="1">
    <source>
        <dbReference type="EMBL" id="AYB42270.1"/>
    </source>
</evidence>
<reference evidence="1 2" key="1">
    <citation type="submission" date="2018-09" db="EMBL/GenBank/DDBJ databases">
        <title>Genome Sequence of Paenibacillus lautus Strain E7593-69, Azo Dye-Degrading Bacteria, Isolated from Commercial Tattoo Inks.</title>
        <authorList>
            <person name="Nho S.W."/>
            <person name="Kim S.-J."/>
            <person name="Kweon O."/>
            <person name="Cerniglia C.E."/>
        </authorList>
    </citation>
    <scope>NUCLEOTIDE SEQUENCE [LARGE SCALE GENOMIC DNA]</scope>
    <source>
        <strain evidence="1 2">E7593-69</strain>
    </source>
</reference>
<organism evidence="1 2">
    <name type="scientific">Paenibacillus lautus</name>
    <name type="common">Bacillus lautus</name>
    <dbReference type="NCBI Taxonomy" id="1401"/>
    <lineage>
        <taxon>Bacteria</taxon>
        <taxon>Bacillati</taxon>
        <taxon>Bacillota</taxon>
        <taxon>Bacilli</taxon>
        <taxon>Bacillales</taxon>
        <taxon>Paenibacillaceae</taxon>
        <taxon>Paenibacillus</taxon>
    </lineage>
</organism>
<dbReference type="Pfam" id="PF08970">
    <property type="entry name" value="Sda"/>
    <property type="match status" value="1"/>
</dbReference>
<dbReference type="SUPFAM" id="SSF100985">
    <property type="entry name" value="Sporulation inhibitor Sda"/>
    <property type="match status" value="1"/>
</dbReference>
<dbReference type="InterPro" id="IPR036916">
    <property type="entry name" value="Sda_sf"/>
</dbReference>
<dbReference type="Proteomes" id="UP000266552">
    <property type="component" value="Chromosome"/>
</dbReference>
<dbReference type="KEGG" id="plw:D5F53_02800"/>
<dbReference type="RefSeq" id="WP_006212600.1">
    <property type="nucleotide sequence ID" value="NZ_BOSC01000001.1"/>
</dbReference>